<sequence length="410" mass="43640">MKYSSIILAVAELVTLARAAAATSARSAAAKQCVQLQVPVPVIANNSHYEMPRVDSGIDAIGWELNVTAWSAPSFLDRNTGPVAVDQTFNISAQLCVPSAEGGPKAGFLQIATQGLGWDKRYWDIDVNPRENSYLDAAITQGYSLLTYDRLGTGQSDIPEDAYDIVQIPTEVEILAGLTQLARSGQLLSSSNIVATNAATNAATNTTANSFTAANPPSKIIHIGHSLGSYITSGLLARHGDLSDGSVLTGYYLNSHLGLVNVSFFDHGFAAESDPARFSHYPSGYLLSTGPENMQKLFLRAGAFAPEMLDYVDEVKQPEAVGTYASESVVFEPATDFKGPLQFITGEYDFPSCGGDCNGIGSPELIQILFPGAVNPSSYLQPNTGHALTLHYNASAGFHVIFDYLTANGL</sequence>
<feature type="signal peptide" evidence="1">
    <location>
        <begin position="1"/>
        <end position="19"/>
    </location>
</feature>
<evidence type="ECO:0008006" key="4">
    <source>
        <dbReference type="Google" id="ProtNLM"/>
    </source>
</evidence>
<accession>A0AAD9W314</accession>
<protein>
    <recommendedName>
        <fullName evidence="4">AB hydrolase-1 domain-containing protein</fullName>
    </recommendedName>
</protein>
<evidence type="ECO:0000256" key="1">
    <source>
        <dbReference type="SAM" id="SignalP"/>
    </source>
</evidence>
<dbReference type="InterPro" id="IPR029058">
    <property type="entry name" value="AB_hydrolase_fold"/>
</dbReference>
<evidence type="ECO:0000313" key="3">
    <source>
        <dbReference type="Proteomes" id="UP001265746"/>
    </source>
</evidence>
<keyword evidence="1" id="KW-0732">Signal</keyword>
<organism evidence="2 3">
    <name type="scientific">Phomopsis amygdali</name>
    <name type="common">Fusicoccum amygdali</name>
    <dbReference type="NCBI Taxonomy" id="1214568"/>
    <lineage>
        <taxon>Eukaryota</taxon>
        <taxon>Fungi</taxon>
        <taxon>Dikarya</taxon>
        <taxon>Ascomycota</taxon>
        <taxon>Pezizomycotina</taxon>
        <taxon>Sordariomycetes</taxon>
        <taxon>Sordariomycetidae</taxon>
        <taxon>Diaporthales</taxon>
        <taxon>Diaporthaceae</taxon>
        <taxon>Diaporthe</taxon>
    </lineage>
</organism>
<dbReference type="Proteomes" id="UP001265746">
    <property type="component" value="Unassembled WGS sequence"/>
</dbReference>
<dbReference type="AlphaFoldDB" id="A0AAD9W314"/>
<comment type="caution">
    <text evidence="2">The sequence shown here is derived from an EMBL/GenBank/DDBJ whole genome shotgun (WGS) entry which is preliminary data.</text>
</comment>
<dbReference type="Gene3D" id="3.40.50.1820">
    <property type="entry name" value="alpha/beta hydrolase"/>
    <property type="match status" value="1"/>
</dbReference>
<gene>
    <name evidence="2" type="ORF">N8I77_008445</name>
</gene>
<evidence type="ECO:0000313" key="2">
    <source>
        <dbReference type="EMBL" id="KAK2605619.1"/>
    </source>
</evidence>
<dbReference type="EMBL" id="JAUJFL010000004">
    <property type="protein sequence ID" value="KAK2605619.1"/>
    <property type="molecule type" value="Genomic_DNA"/>
</dbReference>
<proteinExistence type="predicted"/>
<dbReference type="SUPFAM" id="SSF53474">
    <property type="entry name" value="alpha/beta-Hydrolases"/>
    <property type="match status" value="1"/>
</dbReference>
<name>A0AAD9W314_PHOAM</name>
<reference evidence="2" key="1">
    <citation type="submission" date="2023-06" db="EMBL/GenBank/DDBJ databases">
        <authorList>
            <person name="Noh H."/>
        </authorList>
    </citation>
    <scope>NUCLEOTIDE SEQUENCE</scope>
    <source>
        <strain evidence="2">DUCC20226</strain>
    </source>
</reference>
<keyword evidence="3" id="KW-1185">Reference proteome</keyword>
<feature type="chain" id="PRO_5042104541" description="AB hydrolase-1 domain-containing protein" evidence="1">
    <location>
        <begin position="20"/>
        <end position="410"/>
    </location>
</feature>